<keyword evidence="1" id="KW-1185">Reference proteome</keyword>
<dbReference type="Proteomes" id="UP000887566">
    <property type="component" value="Unplaced"/>
</dbReference>
<dbReference type="GO" id="GO:0016491">
    <property type="term" value="F:oxidoreductase activity"/>
    <property type="evidence" value="ECO:0007669"/>
    <property type="project" value="TreeGrafter"/>
</dbReference>
<dbReference type="PANTHER" id="PTHR43313:SF7">
    <property type="entry name" value="17-BETA-HYDROXYSTEROID DEHYDROGENASE TYPE 6"/>
    <property type="match status" value="1"/>
</dbReference>
<organism evidence="1 2">
    <name type="scientific">Plectus sambesii</name>
    <dbReference type="NCBI Taxonomy" id="2011161"/>
    <lineage>
        <taxon>Eukaryota</taxon>
        <taxon>Metazoa</taxon>
        <taxon>Ecdysozoa</taxon>
        <taxon>Nematoda</taxon>
        <taxon>Chromadorea</taxon>
        <taxon>Plectida</taxon>
        <taxon>Plectina</taxon>
        <taxon>Plectoidea</taxon>
        <taxon>Plectidae</taxon>
        <taxon>Plectus</taxon>
    </lineage>
</organism>
<evidence type="ECO:0000313" key="2">
    <source>
        <dbReference type="WBParaSite" id="PSAMB.scaffold121size75511.g2302.t1"/>
    </source>
</evidence>
<sequence length="138" mass="16037">MDVLRQEMRDFGVSVHIMEPGFFRNTGLLDLNAIKSKQMALWKRQSDDVKREYGETFFKDWCKVQEQLITEIGNPNPQIVADAYFQLITSRFPRRRVSVGHDSTYFWIPLSMLPTCIQDYVFIGLGMLKGKPKIAAMQ</sequence>
<proteinExistence type="predicted"/>
<accession>A0A914USA9</accession>
<dbReference type="WBParaSite" id="PSAMB.scaffold121size75511.g2302.t1">
    <property type="protein sequence ID" value="PSAMB.scaffold121size75511.g2302.t1"/>
    <property type="gene ID" value="PSAMB.scaffold121size75511.g2302"/>
</dbReference>
<dbReference type="GO" id="GO:0008202">
    <property type="term" value="P:steroid metabolic process"/>
    <property type="evidence" value="ECO:0007669"/>
    <property type="project" value="TreeGrafter"/>
</dbReference>
<evidence type="ECO:0000313" key="1">
    <source>
        <dbReference type="Proteomes" id="UP000887566"/>
    </source>
</evidence>
<name>A0A914USA9_9BILA</name>
<reference evidence="2" key="1">
    <citation type="submission" date="2022-11" db="UniProtKB">
        <authorList>
            <consortium name="WormBaseParasite"/>
        </authorList>
    </citation>
    <scope>IDENTIFICATION</scope>
</reference>
<dbReference type="Gene3D" id="3.40.50.720">
    <property type="entry name" value="NAD(P)-binding Rossmann-like Domain"/>
    <property type="match status" value="1"/>
</dbReference>
<dbReference type="PANTHER" id="PTHR43313">
    <property type="entry name" value="SHORT-CHAIN DEHYDROGENASE/REDUCTASE FAMILY 9C"/>
    <property type="match status" value="1"/>
</dbReference>
<dbReference type="AlphaFoldDB" id="A0A914USA9"/>
<protein>
    <submittedName>
        <fullName evidence="2">Uncharacterized protein</fullName>
    </submittedName>
</protein>